<keyword evidence="3" id="KW-0375">Hydrogen ion transport</keyword>
<dbReference type="InterPro" id="IPR004908">
    <property type="entry name" value="ATPase_V1-cplx_hsu"/>
</dbReference>
<keyword evidence="9" id="KW-1185">Reference proteome</keyword>
<dbReference type="EMBL" id="OV651816">
    <property type="protein sequence ID" value="CAH1109959.1"/>
    <property type="molecule type" value="Genomic_DNA"/>
</dbReference>
<dbReference type="Proteomes" id="UP001153636">
    <property type="component" value="Chromosome 4"/>
</dbReference>
<comment type="function">
    <text evidence="5">Subunit of the V1 complex of vacuolar(H+)-ATPase (V-ATPase), a multisubunit enzyme composed of a peripheral complex (V1) that hydrolyzes ATP and a membrane integral complex (V0) that translocates protons. V-ATPase is responsible for acidifying and maintaining the pH of intracellular compartments and in some cell types, is targeted to the plasma membrane, where it is responsible for acidifying the extracellular environment. Subunit H is essential for V-ATPase activity, but not for the assembly of the complex.</text>
</comment>
<gene>
    <name evidence="8" type="ORF">PSYICH_LOCUS10619</name>
</gene>
<dbReference type="InterPro" id="IPR000225">
    <property type="entry name" value="Armadillo"/>
</dbReference>
<dbReference type="Pfam" id="PF11698">
    <property type="entry name" value="V-ATPase_H_C"/>
    <property type="match status" value="1"/>
</dbReference>
<accession>A0A9P0D3Q9</accession>
<evidence type="ECO:0000256" key="6">
    <source>
        <dbReference type="SAM" id="MobiDB-lite"/>
    </source>
</evidence>
<protein>
    <recommendedName>
        <fullName evidence="7">ATPase V1 complex subunit H C-terminal domain-containing protein</fullName>
    </recommendedName>
</protein>
<keyword evidence="4" id="KW-0406">Ion transport</keyword>
<reference evidence="8" key="1">
    <citation type="submission" date="2022-01" db="EMBL/GenBank/DDBJ databases">
        <authorList>
            <person name="King R."/>
        </authorList>
    </citation>
    <scope>NUCLEOTIDE SEQUENCE</scope>
</reference>
<dbReference type="GO" id="GO:0046961">
    <property type="term" value="F:proton-transporting ATPase activity, rotational mechanism"/>
    <property type="evidence" value="ECO:0007669"/>
    <property type="project" value="InterPro"/>
</dbReference>
<evidence type="ECO:0000256" key="3">
    <source>
        <dbReference type="ARBA" id="ARBA00022781"/>
    </source>
</evidence>
<dbReference type="InterPro" id="IPR011989">
    <property type="entry name" value="ARM-like"/>
</dbReference>
<dbReference type="PANTHER" id="PTHR10698">
    <property type="entry name" value="V-TYPE PROTON ATPASE SUBUNIT H"/>
    <property type="match status" value="1"/>
</dbReference>
<feature type="region of interest" description="Disordered" evidence="6">
    <location>
        <begin position="504"/>
        <end position="524"/>
    </location>
</feature>
<dbReference type="PANTHER" id="PTHR10698:SF0">
    <property type="entry name" value="V-TYPE PROTON ATPASE SUBUNIT H"/>
    <property type="match status" value="1"/>
</dbReference>
<keyword evidence="2" id="KW-0813">Transport</keyword>
<dbReference type="OrthoDB" id="10263554at2759"/>
<sequence length="524" mass="60467">MASHLGAGTDPKIKEIFTSLDDDKTDMLAATSVLQQRATDIRSQHVNWQSYFQSQMISQEDYNFIVAFDVPDGSKREALLQSDRDQCAQTFLNLLGHVSKDQTLQYILVLVDDMLQEHRNRVEIFHEYANRKKESVWGPFLNLLNRQDGFITNMTSRIIAKIACWSQTPMERSDLHFYLTWLKDQLKTQYQGLVASQANSDNLKGAATEHYTETAFDHQSIPQEITNNEYIQSVARCLQMMLRIDEYRFAFVSVDGISTLLSVLSGRVNFQVQYQLIFCLWVLTFNPLLAEKMNKFNVIPILADILSDSVKEKVTRIILAVFRNLIEKPEDHQVAKEHCIAMVQCKVLKQLAILEQRKFDDEDVTSDVEFLTERLQSSVQDLSSFDEYSTEVKSGRLEWSPVHKSKFWRENAQRLNEKNYELLRILIHLLETSKDPLVLSVASFDIGEYVRHYPRGKHIIEQLGGKQLVMQLLAHEDPNVRYEALLAVQKLMVHNWEYLGRQLEKEQSTDKNPNKGAAQVAGKA</sequence>
<evidence type="ECO:0000256" key="2">
    <source>
        <dbReference type="ARBA" id="ARBA00022448"/>
    </source>
</evidence>
<dbReference type="GO" id="GO:0005765">
    <property type="term" value="C:lysosomal membrane"/>
    <property type="evidence" value="ECO:0007669"/>
    <property type="project" value="TreeGrafter"/>
</dbReference>
<evidence type="ECO:0000313" key="8">
    <source>
        <dbReference type="EMBL" id="CAH1109959.1"/>
    </source>
</evidence>
<dbReference type="InterPro" id="IPR011987">
    <property type="entry name" value="ATPase_V1-cplx_hsu_C"/>
</dbReference>
<dbReference type="Pfam" id="PF03224">
    <property type="entry name" value="V-ATPase_H_N"/>
    <property type="match status" value="1"/>
</dbReference>
<dbReference type="SMART" id="SM00185">
    <property type="entry name" value="ARM"/>
    <property type="match status" value="3"/>
</dbReference>
<dbReference type="Gene3D" id="1.25.10.10">
    <property type="entry name" value="Leucine-rich Repeat Variant"/>
    <property type="match status" value="1"/>
</dbReference>
<comment type="similarity">
    <text evidence="1">Belongs to the V-ATPase H subunit family.</text>
</comment>
<organism evidence="8 9">
    <name type="scientific">Psylliodes chrysocephalus</name>
    <dbReference type="NCBI Taxonomy" id="3402493"/>
    <lineage>
        <taxon>Eukaryota</taxon>
        <taxon>Metazoa</taxon>
        <taxon>Ecdysozoa</taxon>
        <taxon>Arthropoda</taxon>
        <taxon>Hexapoda</taxon>
        <taxon>Insecta</taxon>
        <taxon>Pterygota</taxon>
        <taxon>Neoptera</taxon>
        <taxon>Endopterygota</taxon>
        <taxon>Coleoptera</taxon>
        <taxon>Polyphaga</taxon>
        <taxon>Cucujiformia</taxon>
        <taxon>Chrysomeloidea</taxon>
        <taxon>Chrysomelidae</taxon>
        <taxon>Galerucinae</taxon>
        <taxon>Alticini</taxon>
        <taxon>Psylliodes</taxon>
    </lineage>
</organism>
<dbReference type="Gene3D" id="1.25.40.150">
    <property type="entry name" value="V-type ATPase, subunit H, C-terminal domain"/>
    <property type="match status" value="1"/>
</dbReference>
<feature type="compositionally biased region" description="Basic and acidic residues" evidence="6">
    <location>
        <begin position="504"/>
        <end position="513"/>
    </location>
</feature>
<feature type="domain" description="ATPase V1 complex subunit H C-terminal" evidence="7">
    <location>
        <begin position="382"/>
        <end position="496"/>
    </location>
</feature>
<evidence type="ECO:0000313" key="9">
    <source>
        <dbReference type="Proteomes" id="UP001153636"/>
    </source>
</evidence>
<evidence type="ECO:0000259" key="7">
    <source>
        <dbReference type="Pfam" id="PF11698"/>
    </source>
</evidence>
<evidence type="ECO:0000256" key="5">
    <source>
        <dbReference type="ARBA" id="ARBA00046225"/>
    </source>
</evidence>
<dbReference type="SUPFAM" id="SSF48371">
    <property type="entry name" value="ARM repeat"/>
    <property type="match status" value="1"/>
</dbReference>
<dbReference type="GO" id="GO:0000221">
    <property type="term" value="C:vacuolar proton-transporting V-type ATPase, V1 domain"/>
    <property type="evidence" value="ECO:0007669"/>
    <property type="project" value="InterPro"/>
</dbReference>
<proteinExistence type="inferred from homology"/>
<dbReference type="InterPro" id="IPR038497">
    <property type="entry name" value="ATPase_V1-cplx_hsu_C_sf"/>
</dbReference>
<dbReference type="FunFam" id="1.25.40.150:FF:000001">
    <property type="entry name" value="V-type proton ATPase subunit H"/>
    <property type="match status" value="1"/>
</dbReference>
<dbReference type="PIRSF" id="PIRSF032184">
    <property type="entry name" value="ATPase_V1_H"/>
    <property type="match status" value="1"/>
</dbReference>
<dbReference type="AlphaFoldDB" id="A0A9P0D3Q9"/>
<evidence type="ECO:0000256" key="1">
    <source>
        <dbReference type="ARBA" id="ARBA00008613"/>
    </source>
</evidence>
<name>A0A9P0D3Q9_9CUCU</name>
<dbReference type="CDD" id="cd00256">
    <property type="entry name" value="VATPase_H"/>
    <property type="match status" value="1"/>
</dbReference>
<evidence type="ECO:0000256" key="4">
    <source>
        <dbReference type="ARBA" id="ARBA00023065"/>
    </source>
</evidence>
<dbReference type="InterPro" id="IPR016024">
    <property type="entry name" value="ARM-type_fold"/>
</dbReference>